<keyword evidence="1" id="KW-0677">Repeat</keyword>
<sequence length="114" mass="12866">MFNMDGTIVSPMFSMVYNKNSTCRWDIAVPRPHPITIQFKVFNIGSRMTCNTDHLEIYNVNQKTGESSFVAKYCGGDTPAVHTSETGAVFVRYVTSTRNTGTGWVLHFNQKNHI</sequence>
<dbReference type="PANTHER" id="PTHR24251">
    <property type="entry name" value="OVOCHYMASE-RELATED"/>
    <property type="match status" value="1"/>
</dbReference>
<dbReference type="CDD" id="cd00041">
    <property type="entry name" value="CUB"/>
    <property type="match status" value="1"/>
</dbReference>
<dbReference type="PANTHER" id="PTHR24251:SF30">
    <property type="entry name" value="MEMBRANE FRIZZLED-RELATED PROTEIN"/>
    <property type="match status" value="1"/>
</dbReference>
<dbReference type="AlphaFoldDB" id="A0A2S2PC11"/>
<comment type="caution">
    <text evidence="3">Lacks conserved residue(s) required for the propagation of feature annotation.</text>
</comment>
<dbReference type="InterPro" id="IPR000859">
    <property type="entry name" value="CUB_dom"/>
</dbReference>
<name>A0A2S2PC11_SCHGA</name>
<gene>
    <name evidence="5" type="primary">CUBN_2</name>
    <name evidence="5" type="ORF">g.59849</name>
</gene>
<dbReference type="SUPFAM" id="SSF49854">
    <property type="entry name" value="Spermadhesin, CUB domain"/>
    <property type="match status" value="1"/>
</dbReference>
<evidence type="ECO:0000256" key="1">
    <source>
        <dbReference type="ARBA" id="ARBA00022737"/>
    </source>
</evidence>
<accession>A0A2S2PC11</accession>
<organism evidence="5">
    <name type="scientific">Schizaphis graminum</name>
    <name type="common">Green bug aphid</name>
    <dbReference type="NCBI Taxonomy" id="13262"/>
    <lineage>
        <taxon>Eukaryota</taxon>
        <taxon>Metazoa</taxon>
        <taxon>Ecdysozoa</taxon>
        <taxon>Arthropoda</taxon>
        <taxon>Hexapoda</taxon>
        <taxon>Insecta</taxon>
        <taxon>Pterygota</taxon>
        <taxon>Neoptera</taxon>
        <taxon>Paraneoptera</taxon>
        <taxon>Hemiptera</taxon>
        <taxon>Sternorrhyncha</taxon>
        <taxon>Aphidomorpha</taxon>
        <taxon>Aphidoidea</taxon>
        <taxon>Aphididae</taxon>
        <taxon>Aphidini</taxon>
        <taxon>Schizaphis</taxon>
    </lineage>
</organism>
<dbReference type="SMART" id="SM00042">
    <property type="entry name" value="CUB"/>
    <property type="match status" value="1"/>
</dbReference>
<keyword evidence="2" id="KW-1015">Disulfide bond</keyword>
<evidence type="ECO:0000313" key="5">
    <source>
        <dbReference type="EMBL" id="MBY26993.1"/>
    </source>
</evidence>
<dbReference type="Gene3D" id="2.60.120.290">
    <property type="entry name" value="Spermadhesin, CUB domain"/>
    <property type="match status" value="1"/>
</dbReference>
<feature type="domain" description="CUB" evidence="4">
    <location>
        <begin position="1"/>
        <end position="111"/>
    </location>
</feature>
<reference evidence="5" key="1">
    <citation type="submission" date="2018-04" db="EMBL/GenBank/DDBJ databases">
        <title>Transcriptome of Schizaphis graminum biotype I.</title>
        <authorList>
            <person name="Scully E.D."/>
            <person name="Geib S.M."/>
            <person name="Palmer N.A."/>
            <person name="Koch K."/>
            <person name="Bradshaw J."/>
            <person name="Heng-Moss T."/>
            <person name="Sarath G."/>
        </authorList>
    </citation>
    <scope>NUCLEOTIDE SEQUENCE</scope>
</reference>
<evidence type="ECO:0000259" key="4">
    <source>
        <dbReference type="PROSITE" id="PS01180"/>
    </source>
</evidence>
<evidence type="ECO:0000256" key="2">
    <source>
        <dbReference type="ARBA" id="ARBA00023157"/>
    </source>
</evidence>
<dbReference type="FunFam" id="2.60.120.290:FF:000005">
    <property type="entry name" value="Procollagen C-endopeptidase enhancer 1"/>
    <property type="match status" value="1"/>
</dbReference>
<proteinExistence type="predicted"/>
<dbReference type="InterPro" id="IPR035914">
    <property type="entry name" value="Sperma_CUB_dom_sf"/>
</dbReference>
<dbReference type="EMBL" id="GGMR01014374">
    <property type="protein sequence ID" value="MBY26993.1"/>
    <property type="molecule type" value="Transcribed_RNA"/>
</dbReference>
<evidence type="ECO:0000256" key="3">
    <source>
        <dbReference type="PROSITE-ProRule" id="PRU00059"/>
    </source>
</evidence>
<protein>
    <submittedName>
        <fullName evidence="5">Cubilin</fullName>
    </submittedName>
</protein>
<dbReference type="PROSITE" id="PS01180">
    <property type="entry name" value="CUB"/>
    <property type="match status" value="1"/>
</dbReference>
<dbReference type="Pfam" id="PF00431">
    <property type="entry name" value="CUB"/>
    <property type="match status" value="1"/>
</dbReference>